<evidence type="ECO:0000256" key="2">
    <source>
        <dbReference type="ARBA" id="ARBA00009866"/>
    </source>
</evidence>
<protein>
    <submittedName>
        <fullName evidence="8">C-Jun-amino-terminal kinase-interacting protein 3-like</fullName>
    </submittedName>
</protein>
<dbReference type="OrthoDB" id="10256043at2759"/>
<name>A0A8C4XFG3_ERPCA</name>
<keyword evidence="4" id="KW-0175">Coiled coil</keyword>
<dbReference type="GO" id="GO:0005078">
    <property type="term" value="F:MAP-kinase scaffold activity"/>
    <property type="evidence" value="ECO:0007669"/>
    <property type="project" value="InterPro"/>
</dbReference>
<dbReference type="InterPro" id="IPR039911">
    <property type="entry name" value="JIP3/JIP4"/>
</dbReference>
<evidence type="ECO:0000259" key="6">
    <source>
        <dbReference type="PROSITE" id="PS51776"/>
    </source>
</evidence>
<reference evidence="8" key="2">
    <citation type="submission" date="2025-08" db="UniProtKB">
        <authorList>
            <consortium name="Ensembl"/>
        </authorList>
    </citation>
    <scope>IDENTIFICATION</scope>
</reference>
<reference evidence="8" key="1">
    <citation type="submission" date="2021-06" db="EMBL/GenBank/DDBJ databases">
        <authorList>
            <consortium name="Wellcome Sanger Institute Data Sharing"/>
        </authorList>
    </citation>
    <scope>NUCLEOTIDE SEQUENCE [LARGE SCALE GENOMIC DNA]</scope>
</reference>
<dbReference type="PANTHER" id="PTHR13886">
    <property type="entry name" value="JNK/SAPK-ASSOCIATED PROTEIN"/>
    <property type="match status" value="1"/>
</dbReference>
<gene>
    <name evidence="8" type="primary">si:dkey-17m8.1</name>
</gene>
<dbReference type="SUPFAM" id="SSF50998">
    <property type="entry name" value="Quinoprotein alcohol dehydrogenase-like"/>
    <property type="match status" value="1"/>
</dbReference>
<keyword evidence="9" id="KW-1185">Reference proteome</keyword>
<comment type="subcellular location">
    <subcellularLocation>
        <location evidence="1">Cytoplasm</location>
    </subcellularLocation>
</comment>
<evidence type="ECO:0000313" key="9">
    <source>
        <dbReference type="Proteomes" id="UP000694620"/>
    </source>
</evidence>
<dbReference type="InterPro" id="IPR032486">
    <property type="entry name" value="JIP_LZII"/>
</dbReference>
<dbReference type="Gene3D" id="2.130.10.10">
    <property type="entry name" value="YVTN repeat-like/Quinoprotein amine dehydrogenase"/>
    <property type="match status" value="1"/>
</dbReference>
<dbReference type="InterPro" id="IPR011047">
    <property type="entry name" value="Quinoprotein_ADH-like_sf"/>
</dbReference>
<dbReference type="PROSITE" id="PS51776">
    <property type="entry name" value="RH1"/>
    <property type="match status" value="1"/>
</dbReference>
<feature type="region of interest" description="Disordered" evidence="5">
    <location>
        <begin position="183"/>
        <end position="244"/>
    </location>
</feature>
<evidence type="ECO:0000256" key="5">
    <source>
        <dbReference type="SAM" id="MobiDB-lite"/>
    </source>
</evidence>
<dbReference type="Pfam" id="PF16471">
    <property type="entry name" value="JIP_LZII"/>
    <property type="match status" value="1"/>
</dbReference>
<feature type="compositionally biased region" description="Basic and acidic residues" evidence="5">
    <location>
        <begin position="390"/>
        <end position="408"/>
    </location>
</feature>
<feature type="compositionally biased region" description="Basic and acidic residues" evidence="5">
    <location>
        <begin position="193"/>
        <end position="210"/>
    </location>
</feature>
<organism evidence="8 9">
    <name type="scientific">Erpetoichthys calabaricus</name>
    <name type="common">Rope fish</name>
    <name type="synonym">Calamoichthys calabaricus</name>
    <dbReference type="NCBI Taxonomy" id="27687"/>
    <lineage>
        <taxon>Eukaryota</taxon>
        <taxon>Metazoa</taxon>
        <taxon>Chordata</taxon>
        <taxon>Craniata</taxon>
        <taxon>Vertebrata</taxon>
        <taxon>Euteleostomi</taxon>
        <taxon>Actinopterygii</taxon>
        <taxon>Polypteriformes</taxon>
        <taxon>Polypteridae</taxon>
        <taxon>Erpetoichthys</taxon>
    </lineage>
</organism>
<dbReference type="InterPro" id="IPR034743">
    <property type="entry name" value="RH1"/>
</dbReference>
<dbReference type="RefSeq" id="XP_028677093.1">
    <property type="nucleotide sequence ID" value="XM_028821260.2"/>
</dbReference>
<accession>A0A8C4XFG3</accession>
<reference evidence="8" key="3">
    <citation type="submission" date="2025-09" db="UniProtKB">
        <authorList>
            <consortium name="Ensembl"/>
        </authorList>
    </citation>
    <scope>IDENTIFICATION</scope>
</reference>
<feature type="compositionally biased region" description="Polar residues" evidence="5">
    <location>
        <begin position="276"/>
        <end position="288"/>
    </location>
</feature>
<dbReference type="GO" id="GO:0030159">
    <property type="term" value="F:signaling receptor complex adaptor activity"/>
    <property type="evidence" value="ECO:0007669"/>
    <property type="project" value="TreeGrafter"/>
</dbReference>
<dbReference type="AlphaFoldDB" id="A0A8C4XFG3"/>
<proteinExistence type="inferred from homology"/>
<feature type="compositionally biased region" description="Polar residues" evidence="5">
    <location>
        <begin position="505"/>
        <end position="523"/>
    </location>
</feature>
<dbReference type="PANTHER" id="PTHR13886:SF7">
    <property type="entry name" value="C-JUN-AMINO-TERMINAL KINASE-INTERACTING PROTEIN 4-LIKE ISOFORM X1"/>
    <property type="match status" value="1"/>
</dbReference>
<feature type="region of interest" description="Disordered" evidence="5">
    <location>
        <begin position="390"/>
        <end position="418"/>
    </location>
</feature>
<comment type="similarity">
    <text evidence="2">Belongs to the JIP scaffold family.</text>
</comment>
<feature type="domain" description="RH2" evidence="7">
    <location>
        <begin position="416"/>
        <end position="482"/>
    </location>
</feature>
<evidence type="ECO:0000259" key="7">
    <source>
        <dbReference type="PROSITE" id="PS51777"/>
    </source>
</evidence>
<sequence length="973" mass="109097">MDSSSLEFDAAFLGGGADLELDPQVVSEEAGRLYSELQALIEIHGQNSVEGLLPVLVSVLESLAVSRSKLKDLENEGEREKEERDNLLEQFERERARRRETEERYLELDDAIEQERRTLMARLSAAELRARDMERKARECADRGAAIEEQKTTLTRELNVLRHTHNKLLRNYRDLLDQKAAATEKIPPSPSPYREHSHTLESEGEMDHGYSESISTPLQVDPPSDISQNKPVESTVTMREQQEEIGEDEKLNTLILSPIDDIIRSTPELAFSQDMVDTSTPDRFQAQQDDPDPDPRNMESVFAELSGVGLNFVEDVDLGASLQGVNKQIEEIVSENKDLKQYQLLLDSARRSLISRVEELINERSELTLEVESLQDTIVRLEGRLRESEEESKGIRQELEEARKKDPEADLPPQFRRRFTRSEMSRVVMERNQYKKQLFDLQDALRRSQDLRASKEQKNMEERRSTIWSRFHRLFGLTKDPFAPTTGPALQKTLSSKDNKLKEISQPQPASKTSNNDVNTSAVSFREHKGEMYREIRKYVWDNLGRHQIHGWSLPSTLKEQGLSDTQVDINVPALVQLRLLDQKDPSTKLWCAVAVSAEVSGSDKSSIWVISGTHSCSDVTILDPLRSNHVLDRFSLPLGAKATCIACSPPGKCSNASSVSCAGTVWIGTQEGSVFLHSAQGERRRCLQMVKMQEGLHSLTNTKDHMIAGLANGTLAIFSRDAGGAWDLQCQRFVSVGSAPVQPIRCSLAIQDSLWCGYWNNIHIINMQSGAMERSISVSSRREQQVRFLCHVGSGVWVSCRLDSVLRLYDCQTSGQLLQEVDMMPLVTATLGPSISSLSLFQVSCLAALCGRLWIGMGSGAIFSVPLLQERENCQGQNKTAPYIPYCSVSTAQVCFHGHRDAVRFFVSVAGCINPCLAGNAKMTYLVMSGGEGYINFRIGDDGVDKDDGSEDALLRRAERSHMIIWQYSTPS</sequence>
<feature type="compositionally biased region" description="Polar residues" evidence="5">
    <location>
        <begin position="225"/>
        <end position="239"/>
    </location>
</feature>
<dbReference type="Ensembl" id="ENSECRT00000027551.1">
    <property type="protein sequence ID" value="ENSECRP00000026982.1"/>
    <property type="gene ID" value="ENSECRG00000018243.1"/>
</dbReference>
<dbReference type="Pfam" id="PF09744">
    <property type="entry name" value="RH1"/>
    <property type="match status" value="1"/>
</dbReference>
<dbReference type="GeneTree" id="ENSGT00940000153496"/>
<evidence type="ECO:0000256" key="3">
    <source>
        <dbReference type="ARBA" id="ARBA00022490"/>
    </source>
</evidence>
<feature type="domain" description="RH1" evidence="6">
    <location>
        <begin position="9"/>
        <end position="97"/>
    </location>
</feature>
<evidence type="ECO:0000256" key="1">
    <source>
        <dbReference type="ARBA" id="ARBA00004496"/>
    </source>
</evidence>
<evidence type="ECO:0000313" key="8">
    <source>
        <dbReference type="Ensembl" id="ENSECRP00000026982.1"/>
    </source>
</evidence>
<dbReference type="Proteomes" id="UP000694620">
    <property type="component" value="Chromosome 16"/>
</dbReference>
<dbReference type="Pfam" id="PF19056">
    <property type="entry name" value="WD40_2"/>
    <property type="match status" value="1"/>
</dbReference>
<dbReference type="GO" id="GO:0005737">
    <property type="term" value="C:cytoplasm"/>
    <property type="evidence" value="ECO:0007669"/>
    <property type="project" value="UniProtKB-SubCell"/>
</dbReference>
<dbReference type="PROSITE" id="PS51777">
    <property type="entry name" value="RH2"/>
    <property type="match status" value="1"/>
</dbReference>
<dbReference type="InterPro" id="IPR015943">
    <property type="entry name" value="WD40/YVTN_repeat-like_dom_sf"/>
</dbReference>
<dbReference type="GeneID" id="114666409"/>
<dbReference type="Gene3D" id="1.20.5.1000">
    <property type="entry name" value="arf6 gtpase in complex with a specific effector, jip4"/>
    <property type="match status" value="1"/>
</dbReference>
<dbReference type="InterPro" id="IPR034744">
    <property type="entry name" value="RH2"/>
</dbReference>
<dbReference type="GO" id="GO:0016192">
    <property type="term" value="P:vesicle-mediated transport"/>
    <property type="evidence" value="ECO:0007669"/>
    <property type="project" value="TreeGrafter"/>
</dbReference>
<keyword evidence="3" id="KW-0963">Cytoplasm</keyword>
<dbReference type="GO" id="GO:0008432">
    <property type="term" value="F:JUN kinase binding"/>
    <property type="evidence" value="ECO:0007669"/>
    <property type="project" value="TreeGrafter"/>
</dbReference>
<feature type="region of interest" description="Disordered" evidence="5">
    <location>
        <begin position="276"/>
        <end position="296"/>
    </location>
</feature>
<dbReference type="GO" id="GO:0019894">
    <property type="term" value="F:kinesin binding"/>
    <property type="evidence" value="ECO:0007669"/>
    <property type="project" value="TreeGrafter"/>
</dbReference>
<feature type="region of interest" description="Disordered" evidence="5">
    <location>
        <begin position="482"/>
        <end position="523"/>
    </location>
</feature>
<evidence type="ECO:0000256" key="4">
    <source>
        <dbReference type="ARBA" id="ARBA00023054"/>
    </source>
</evidence>